<feature type="region of interest" description="Disordered" evidence="1">
    <location>
        <begin position="51"/>
        <end position="87"/>
    </location>
</feature>
<name>A0A0C2YBY4_HEBCY</name>
<proteinExistence type="predicted"/>
<feature type="compositionally biased region" description="Basic and acidic residues" evidence="1">
    <location>
        <begin position="55"/>
        <end position="65"/>
    </location>
</feature>
<feature type="compositionally biased region" description="Polar residues" evidence="1">
    <location>
        <begin position="12"/>
        <end position="25"/>
    </location>
</feature>
<feature type="region of interest" description="Disordered" evidence="1">
    <location>
        <begin position="112"/>
        <end position="180"/>
    </location>
</feature>
<evidence type="ECO:0000256" key="1">
    <source>
        <dbReference type="SAM" id="MobiDB-lite"/>
    </source>
</evidence>
<feature type="region of interest" description="Disordered" evidence="1">
    <location>
        <begin position="1"/>
        <end position="25"/>
    </location>
</feature>
<evidence type="ECO:0000313" key="3">
    <source>
        <dbReference type="Proteomes" id="UP000053424"/>
    </source>
</evidence>
<reference evidence="2 3" key="1">
    <citation type="submission" date="2014-04" db="EMBL/GenBank/DDBJ databases">
        <authorList>
            <consortium name="DOE Joint Genome Institute"/>
            <person name="Kuo A."/>
            <person name="Gay G."/>
            <person name="Dore J."/>
            <person name="Kohler A."/>
            <person name="Nagy L.G."/>
            <person name="Floudas D."/>
            <person name="Copeland A."/>
            <person name="Barry K.W."/>
            <person name="Cichocki N."/>
            <person name="Veneault-Fourrey C."/>
            <person name="LaButti K."/>
            <person name="Lindquist E.A."/>
            <person name="Lipzen A."/>
            <person name="Lundell T."/>
            <person name="Morin E."/>
            <person name="Murat C."/>
            <person name="Sun H."/>
            <person name="Tunlid A."/>
            <person name="Henrissat B."/>
            <person name="Grigoriev I.V."/>
            <person name="Hibbett D.S."/>
            <person name="Martin F."/>
            <person name="Nordberg H.P."/>
            <person name="Cantor M.N."/>
            <person name="Hua S.X."/>
        </authorList>
    </citation>
    <scope>NUCLEOTIDE SEQUENCE [LARGE SCALE GENOMIC DNA]</scope>
    <source>
        <strain evidence="3">h7</strain>
    </source>
</reference>
<dbReference type="EMBL" id="KN831790">
    <property type="protein sequence ID" value="KIM38507.1"/>
    <property type="molecule type" value="Genomic_DNA"/>
</dbReference>
<evidence type="ECO:0000313" key="2">
    <source>
        <dbReference type="EMBL" id="KIM38507.1"/>
    </source>
</evidence>
<dbReference type="Proteomes" id="UP000053424">
    <property type="component" value="Unassembled WGS sequence"/>
</dbReference>
<organism evidence="2 3">
    <name type="scientific">Hebeloma cylindrosporum</name>
    <dbReference type="NCBI Taxonomy" id="76867"/>
    <lineage>
        <taxon>Eukaryota</taxon>
        <taxon>Fungi</taxon>
        <taxon>Dikarya</taxon>
        <taxon>Basidiomycota</taxon>
        <taxon>Agaricomycotina</taxon>
        <taxon>Agaricomycetes</taxon>
        <taxon>Agaricomycetidae</taxon>
        <taxon>Agaricales</taxon>
        <taxon>Agaricineae</taxon>
        <taxon>Hymenogastraceae</taxon>
        <taxon>Hebeloma</taxon>
    </lineage>
</organism>
<gene>
    <name evidence="2" type="ORF">M413DRAFT_30057</name>
</gene>
<feature type="region of interest" description="Disordered" evidence="1">
    <location>
        <begin position="284"/>
        <end position="306"/>
    </location>
</feature>
<protein>
    <submittedName>
        <fullName evidence="2">Uncharacterized protein</fullName>
    </submittedName>
</protein>
<feature type="compositionally biased region" description="Acidic residues" evidence="1">
    <location>
        <begin position="297"/>
        <end position="306"/>
    </location>
</feature>
<reference evidence="3" key="2">
    <citation type="submission" date="2015-01" db="EMBL/GenBank/DDBJ databases">
        <title>Evolutionary Origins and Diversification of the Mycorrhizal Mutualists.</title>
        <authorList>
            <consortium name="DOE Joint Genome Institute"/>
            <consortium name="Mycorrhizal Genomics Consortium"/>
            <person name="Kohler A."/>
            <person name="Kuo A."/>
            <person name="Nagy L.G."/>
            <person name="Floudas D."/>
            <person name="Copeland A."/>
            <person name="Barry K.W."/>
            <person name="Cichocki N."/>
            <person name="Veneault-Fourrey C."/>
            <person name="LaButti K."/>
            <person name="Lindquist E.A."/>
            <person name="Lipzen A."/>
            <person name="Lundell T."/>
            <person name="Morin E."/>
            <person name="Murat C."/>
            <person name="Riley R."/>
            <person name="Ohm R."/>
            <person name="Sun H."/>
            <person name="Tunlid A."/>
            <person name="Henrissat B."/>
            <person name="Grigoriev I.V."/>
            <person name="Hibbett D.S."/>
            <person name="Martin F."/>
        </authorList>
    </citation>
    <scope>NUCLEOTIDE SEQUENCE [LARGE SCALE GENOMIC DNA]</scope>
    <source>
        <strain evidence="3">h7</strain>
    </source>
</reference>
<dbReference type="HOGENOM" id="CLU_055485_0_0_1"/>
<dbReference type="AlphaFoldDB" id="A0A0C2YBY4"/>
<feature type="compositionally biased region" description="Basic and acidic residues" evidence="1">
    <location>
        <begin position="1"/>
        <end position="11"/>
    </location>
</feature>
<accession>A0A0C2YBY4</accession>
<keyword evidence="3" id="KW-1185">Reference proteome</keyword>
<sequence>MKPPTIDRENENTQSTPVSIPHQSLTPPIETALQEPVIHFKNCGNVQNTYISTFGDHRPRKEQSKKWPAAPKVQETSRSSKFDGEFSSSFEDAYPDFDEDFSRFDEAFSTFGQRSQAAKPHTPSMSTGPPVPQPTHYPSAPHNTRDTKREAPSANATTRREDVPATPRSPCPGFSEDETRDDAGITITIAKLCSHADCSFMSDDSTARLQGFRISSAESWSIPDCKPSCPGSLRYEETDSLGNVKITSKLCVHEADLKETKANDTVSETVVESDSHLDDAAYERVERASMKPPVQDASDDEDWNVI</sequence>